<sequence length="249" mass="27687">MSLSANPGAFSEEIEERGPVRIYATRVEELLDSSDGSPYVRLLKYLTRNLQKDMNLQIMPYRRAVRSFLKDRQSCLYIANEGFNYEPYGSPDLSEVRYSKPVNRLRIKFFVHAGRTPPASLEALRGLSVAAESGAYSIVSTEPEVSGRAQLMAMDSLQAALALLDKGRVDAVAVYGLDLAQYEAQHGEQDVVADPEFGIGDINEQIACWKGGTRTLLLDLVDSEIDKAVEDGQWRRILGKGAEDPRLRD</sequence>
<reference evidence="1" key="1">
    <citation type="submission" date="2023-01" db="EMBL/GenBank/DDBJ databases">
        <title>The genome sequence of Kordiimonadaceae bacterium 6D33.</title>
        <authorList>
            <person name="Liu Y."/>
        </authorList>
    </citation>
    <scope>NUCLEOTIDE SEQUENCE</scope>
    <source>
        <strain evidence="1">6D33</strain>
    </source>
</reference>
<evidence type="ECO:0000313" key="1">
    <source>
        <dbReference type="EMBL" id="WCL53142.1"/>
    </source>
</evidence>
<dbReference type="RefSeq" id="WP_289502654.1">
    <property type="nucleotide sequence ID" value="NZ_CP116805.1"/>
</dbReference>
<gene>
    <name evidence="1" type="ORF">PH603_11395</name>
</gene>
<dbReference type="SUPFAM" id="SSF53850">
    <property type="entry name" value="Periplasmic binding protein-like II"/>
    <property type="match status" value="1"/>
</dbReference>
<dbReference type="AlphaFoldDB" id="A0AAE9XLJ0"/>
<proteinExistence type="predicted"/>
<evidence type="ECO:0000313" key="2">
    <source>
        <dbReference type="Proteomes" id="UP001217500"/>
    </source>
</evidence>
<accession>A0AAE9XLJ0</accession>
<protein>
    <submittedName>
        <fullName evidence="1">Transporter substrate-binding domain-containing protein</fullName>
    </submittedName>
</protein>
<dbReference type="KEGG" id="gso:PH603_11395"/>
<organism evidence="1 2">
    <name type="scientific">Gimibacter soli</name>
    <dbReference type="NCBI Taxonomy" id="3024400"/>
    <lineage>
        <taxon>Bacteria</taxon>
        <taxon>Pseudomonadati</taxon>
        <taxon>Pseudomonadota</taxon>
        <taxon>Alphaproteobacteria</taxon>
        <taxon>Kordiimonadales</taxon>
        <taxon>Temperatibacteraceae</taxon>
        <taxon>Gimibacter</taxon>
    </lineage>
</organism>
<keyword evidence="2" id="KW-1185">Reference proteome</keyword>
<name>A0AAE9XLJ0_9PROT</name>
<dbReference type="Proteomes" id="UP001217500">
    <property type="component" value="Chromosome"/>
</dbReference>
<dbReference type="Gene3D" id="3.40.190.10">
    <property type="entry name" value="Periplasmic binding protein-like II"/>
    <property type="match status" value="2"/>
</dbReference>
<dbReference type="EMBL" id="CP116805">
    <property type="protein sequence ID" value="WCL53142.1"/>
    <property type="molecule type" value="Genomic_DNA"/>
</dbReference>